<dbReference type="AlphaFoldDB" id="A0A0J1I751"/>
<name>A0A0J1I751_NIACI</name>
<evidence type="ECO:0000256" key="8">
    <source>
        <dbReference type="RuleBase" id="RU363041"/>
    </source>
</evidence>
<feature type="transmembrane region" description="Helical" evidence="8">
    <location>
        <begin position="192"/>
        <end position="220"/>
    </location>
</feature>
<comment type="caution">
    <text evidence="9">The sequence shown here is derived from an EMBL/GenBank/DDBJ whole genome shotgun (WGS) entry which is preliminary data.</text>
</comment>
<dbReference type="Proteomes" id="UP000036045">
    <property type="component" value="Unassembled WGS sequence"/>
</dbReference>
<dbReference type="InterPro" id="IPR052017">
    <property type="entry name" value="TSUP"/>
</dbReference>
<evidence type="ECO:0000256" key="5">
    <source>
        <dbReference type="ARBA" id="ARBA00022692"/>
    </source>
</evidence>
<keyword evidence="7 8" id="KW-0472">Membrane</keyword>
<feature type="transmembrane region" description="Helical" evidence="8">
    <location>
        <begin position="76"/>
        <end position="96"/>
    </location>
</feature>
<dbReference type="GeneID" id="56350886"/>
<sequence length="256" mass="27504">MEELHLGMLLFLIAAGFIAAFIDSVVGGGGLISLPALLFTGLPPQIALGTNKLASTMGSLTSSISFIRHGKTDKNLLSKLLPLSIIGSAIGVYVVQKIPSESLKPLILVVLIVVTIYTLTKKEWGIHSTYNGMTKKKLLFALFIVPLIGFYDGFLGGGTGSFFLFSFLLMGFDFVESAGNAKVLNFGSNLTALIVFLYYDSVYYLYGLVMGIAMILGAYIGSRVAIAKGSNYVKILFVLVSAILIGKNIFDYITNP</sequence>
<dbReference type="RefSeq" id="WP_047944537.1">
    <property type="nucleotide sequence ID" value="NZ_CP053989.1"/>
</dbReference>
<proteinExistence type="inferred from homology"/>
<keyword evidence="3" id="KW-0813">Transport</keyword>
<dbReference type="PANTHER" id="PTHR30269:SF0">
    <property type="entry name" value="MEMBRANE TRANSPORTER PROTEIN YFCA-RELATED"/>
    <property type="match status" value="1"/>
</dbReference>
<evidence type="ECO:0000256" key="7">
    <source>
        <dbReference type="ARBA" id="ARBA00023136"/>
    </source>
</evidence>
<evidence type="ECO:0000256" key="2">
    <source>
        <dbReference type="ARBA" id="ARBA00009142"/>
    </source>
</evidence>
<keyword evidence="10" id="KW-1185">Reference proteome</keyword>
<evidence type="ECO:0000256" key="4">
    <source>
        <dbReference type="ARBA" id="ARBA00022475"/>
    </source>
</evidence>
<feature type="transmembrane region" description="Helical" evidence="8">
    <location>
        <begin position="6"/>
        <end position="39"/>
    </location>
</feature>
<evidence type="ECO:0000256" key="6">
    <source>
        <dbReference type="ARBA" id="ARBA00022989"/>
    </source>
</evidence>
<comment type="subcellular location">
    <subcellularLocation>
        <location evidence="1 8">Cell membrane</location>
        <topology evidence="1 8">Multi-pass membrane protein</topology>
    </subcellularLocation>
</comment>
<comment type="similarity">
    <text evidence="2 8">Belongs to the 4-toluene sulfonate uptake permease (TSUP) (TC 2.A.102) family.</text>
</comment>
<feature type="transmembrane region" description="Helical" evidence="8">
    <location>
        <begin position="102"/>
        <end position="119"/>
    </location>
</feature>
<dbReference type="InterPro" id="IPR002781">
    <property type="entry name" value="TM_pro_TauE-like"/>
</dbReference>
<dbReference type="EMBL" id="LDPH01000035">
    <property type="protein sequence ID" value="KLV21798.1"/>
    <property type="molecule type" value="Genomic_DNA"/>
</dbReference>
<evidence type="ECO:0000256" key="1">
    <source>
        <dbReference type="ARBA" id="ARBA00004651"/>
    </source>
</evidence>
<dbReference type="Pfam" id="PF01925">
    <property type="entry name" value="TauE"/>
    <property type="match status" value="1"/>
</dbReference>
<dbReference type="GO" id="GO:0005886">
    <property type="term" value="C:plasma membrane"/>
    <property type="evidence" value="ECO:0007669"/>
    <property type="project" value="UniProtKB-SubCell"/>
</dbReference>
<gene>
    <name evidence="9" type="ORF">ABW02_22570</name>
</gene>
<feature type="transmembrane region" description="Helical" evidence="8">
    <location>
        <begin position="139"/>
        <end position="172"/>
    </location>
</feature>
<evidence type="ECO:0000313" key="9">
    <source>
        <dbReference type="EMBL" id="KLV21798.1"/>
    </source>
</evidence>
<dbReference type="OrthoDB" id="554695at2"/>
<keyword evidence="5 8" id="KW-0812">Transmembrane</keyword>
<evidence type="ECO:0000313" key="10">
    <source>
        <dbReference type="Proteomes" id="UP000036045"/>
    </source>
</evidence>
<dbReference type="PATRIC" id="fig|1397.4.peg.3642"/>
<dbReference type="PANTHER" id="PTHR30269">
    <property type="entry name" value="TRANSMEMBRANE PROTEIN YFCA"/>
    <property type="match status" value="1"/>
</dbReference>
<keyword evidence="4 8" id="KW-1003">Cell membrane</keyword>
<feature type="transmembrane region" description="Helical" evidence="8">
    <location>
        <begin position="232"/>
        <end position="250"/>
    </location>
</feature>
<accession>A0A0J1I751</accession>
<keyword evidence="6 8" id="KW-1133">Transmembrane helix</keyword>
<evidence type="ECO:0000256" key="3">
    <source>
        <dbReference type="ARBA" id="ARBA00022448"/>
    </source>
</evidence>
<protein>
    <recommendedName>
        <fullName evidence="8">Probable membrane transporter protein</fullName>
    </recommendedName>
</protein>
<organism evidence="9 10">
    <name type="scientific">Niallia circulans</name>
    <name type="common">Bacillus circulans</name>
    <dbReference type="NCBI Taxonomy" id="1397"/>
    <lineage>
        <taxon>Bacteria</taxon>
        <taxon>Bacillati</taxon>
        <taxon>Bacillota</taxon>
        <taxon>Bacilli</taxon>
        <taxon>Bacillales</taxon>
        <taxon>Bacillaceae</taxon>
        <taxon>Niallia</taxon>
    </lineage>
</organism>
<reference evidence="9 10" key="1">
    <citation type="submission" date="2015-05" db="EMBL/GenBank/DDBJ databases">
        <title>Whole genome sequence and identification of bacterial endophytes from Costus igneus.</title>
        <authorList>
            <person name="Lee Y.P."/>
            <person name="Gan H.M."/>
            <person name="Eng W."/>
            <person name="Wheatley M.S."/>
            <person name="Caraballo A."/>
            <person name="Polter S."/>
            <person name="Savka M.A."/>
            <person name="Hudson A.O."/>
        </authorList>
    </citation>
    <scope>NUCLEOTIDE SEQUENCE [LARGE SCALE GENOMIC DNA]</scope>
    <source>
        <strain evidence="9 10">RIT379</strain>
    </source>
</reference>